<reference evidence="1 2" key="1">
    <citation type="journal article" date="2021" name="Int. J. Syst. Evol. Microbiol.">
        <title>Reticulibacter mediterranei gen. nov., sp. nov., within the new family Reticulibacteraceae fam. nov., and Ktedonospora formicarum gen. nov., sp. nov., Ktedonobacter robiniae sp. nov., Dictyobacter formicarum sp. nov. and Dictyobacter arantiisoli sp. nov., belonging to the class Ktedonobacteria.</title>
        <authorList>
            <person name="Yabe S."/>
            <person name="Zheng Y."/>
            <person name="Wang C.M."/>
            <person name="Sakai Y."/>
            <person name="Abe K."/>
            <person name="Yokota A."/>
            <person name="Donadio S."/>
            <person name="Cavaletti L."/>
            <person name="Monciardini P."/>
        </authorList>
    </citation>
    <scope>NUCLEOTIDE SEQUENCE [LARGE SCALE GENOMIC DNA]</scope>
    <source>
        <strain evidence="1 2">SOSP1-9</strain>
    </source>
</reference>
<organism evidence="1 2">
    <name type="scientific">Dictyobacter formicarum</name>
    <dbReference type="NCBI Taxonomy" id="2778368"/>
    <lineage>
        <taxon>Bacteria</taxon>
        <taxon>Bacillati</taxon>
        <taxon>Chloroflexota</taxon>
        <taxon>Ktedonobacteria</taxon>
        <taxon>Ktedonobacterales</taxon>
        <taxon>Dictyobacteraceae</taxon>
        <taxon>Dictyobacter</taxon>
    </lineage>
</organism>
<gene>
    <name evidence="1" type="ORF">KSZ_05710</name>
</gene>
<dbReference type="EMBL" id="BNJJ01000002">
    <property type="protein sequence ID" value="GHO82565.1"/>
    <property type="molecule type" value="Genomic_DNA"/>
</dbReference>
<keyword evidence="2" id="KW-1185">Reference proteome</keyword>
<protein>
    <submittedName>
        <fullName evidence="1">Uncharacterized protein</fullName>
    </submittedName>
</protein>
<evidence type="ECO:0000313" key="2">
    <source>
        <dbReference type="Proteomes" id="UP000635565"/>
    </source>
</evidence>
<name>A0ABQ3V8W5_9CHLR</name>
<evidence type="ECO:0000313" key="1">
    <source>
        <dbReference type="EMBL" id="GHO82565.1"/>
    </source>
</evidence>
<proteinExistence type="predicted"/>
<accession>A0ABQ3V8W5</accession>
<dbReference type="Proteomes" id="UP000635565">
    <property type="component" value="Unassembled WGS sequence"/>
</dbReference>
<sequence length="54" mass="6067">MPNERAAHVFLELGLGRSQVLRSKQQKIDVDEIDQENEADPSKGPLCARMGCVW</sequence>
<comment type="caution">
    <text evidence="1">The sequence shown here is derived from an EMBL/GenBank/DDBJ whole genome shotgun (WGS) entry which is preliminary data.</text>
</comment>